<keyword evidence="1" id="KW-0812">Transmembrane</keyword>
<feature type="transmembrane region" description="Helical" evidence="1">
    <location>
        <begin position="77"/>
        <end position="95"/>
    </location>
</feature>
<protein>
    <recommendedName>
        <fullName evidence="4">Glutathione S-transferase</fullName>
    </recommendedName>
</protein>
<keyword evidence="1" id="KW-0472">Membrane</keyword>
<keyword evidence="1" id="KW-1133">Transmembrane helix</keyword>
<dbReference type="EMBL" id="JAHRIP010040160">
    <property type="protein sequence ID" value="MEQ2296523.1"/>
    <property type="molecule type" value="Genomic_DNA"/>
</dbReference>
<reference evidence="2 3" key="1">
    <citation type="submission" date="2021-06" db="EMBL/GenBank/DDBJ databases">
        <authorList>
            <person name="Palmer J.M."/>
        </authorList>
    </citation>
    <scope>NUCLEOTIDE SEQUENCE [LARGE SCALE GENOMIC DNA]</scope>
    <source>
        <strain evidence="2 3">AS_MEX2019</strain>
        <tissue evidence="2">Muscle</tissue>
    </source>
</reference>
<dbReference type="Proteomes" id="UP001469553">
    <property type="component" value="Unassembled WGS sequence"/>
</dbReference>
<comment type="caution">
    <text evidence="2">The sequence shown here is derived from an EMBL/GenBank/DDBJ whole genome shotgun (WGS) entry which is preliminary data.</text>
</comment>
<gene>
    <name evidence="2" type="ORF">AMECASPLE_025633</name>
</gene>
<evidence type="ECO:0000313" key="3">
    <source>
        <dbReference type="Proteomes" id="UP001469553"/>
    </source>
</evidence>
<evidence type="ECO:0008006" key="4">
    <source>
        <dbReference type="Google" id="ProtNLM"/>
    </source>
</evidence>
<organism evidence="2 3">
    <name type="scientific">Ameca splendens</name>
    <dbReference type="NCBI Taxonomy" id="208324"/>
    <lineage>
        <taxon>Eukaryota</taxon>
        <taxon>Metazoa</taxon>
        <taxon>Chordata</taxon>
        <taxon>Craniata</taxon>
        <taxon>Vertebrata</taxon>
        <taxon>Euteleostomi</taxon>
        <taxon>Actinopterygii</taxon>
        <taxon>Neopterygii</taxon>
        <taxon>Teleostei</taxon>
        <taxon>Neoteleostei</taxon>
        <taxon>Acanthomorphata</taxon>
        <taxon>Ovalentaria</taxon>
        <taxon>Atherinomorphae</taxon>
        <taxon>Cyprinodontiformes</taxon>
        <taxon>Goodeidae</taxon>
        <taxon>Ameca</taxon>
    </lineage>
</organism>
<evidence type="ECO:0000256" key="1">
    <source>
        <dbReference type="SAM" id="Phobius"/>
    </source>
</evidence>
<evidence type="ECO:0000313" key="2">
    <source>
        <dbReference type="EMBL" id="MEQ2296523.1"/>
    </source>
</evidence>
<sequence length="103" mass="11663">MRDTKASTGNQLNAAINATWASFTPLLSYRPISSMPHCTEAVIHAKAAQRRAERTHCPLHGHTFQQADISVLKMFSFRFYAIFQLFSETGFWVFISSKPLSLK</sequence>
<accession>A0ABV0YT24</accession>
<proteinExistence type="predicted"/>
<name>A0ABV0YT24_9TELE</name>
<keyword evidence="3" id="KW-1185">Reference proteome</keyword>